<dbReference type="Proteomes" id="UP001143545">
    <property type="component" value="Unassembled WGS sequence"/>
</dbReference>
<comment type="similarity">
    <text evidence="8">Belongs to the TonB-dependent receptor family.</text>
</comment>
<dbReference type="InterPro" id="IPR036942">
    <property type="entry name" value="Beta-barrel_TonB_sf"/>
</dbReference>
<dbReference type="InterPro" id="IPR037066">
    <property type="entry name" value="Plug_dom_sf"/>
</dbReference>
<dbReference type="RefSeq" id="WP_281752948.1">
    <property type="nucleotide sequence ID" value="NZ_BRVP01000005.1"/>
</dbReference>
<reference evidence="12" key="1">
    <citation type="submission" date="2022-07" db="EMBL/GenBank/DDBJ databases">
        <title>Taxonomy of Novel Oxalotrophic and Methylotrophic Bacteria.</title>
        <authorList>
            <person name="Sahin N."/>
            <person name="Tani A."/>
        </authorList>
    </citation>
    <scope>NUCLEOTIDE SEQUENCE</scope>
    <source>
        <strain evidence="12">AM327</strain>
    </source>
</reference>
<dbReference type="GO" id="GO:0009279">
    <property type="term" value="C:cell outer membrane"/>
    <property type="evidence" value="ECO:0007669"/>
    <property type="project" value="UniProtKB-SubCell"/>
</dbReference>
<dbReference type="InterPro" id="IPR039426">
    <property type="entry name" value="TonB-dep_rcpt-like"/>
</dbReference>
<protein>
    <submittedName>
        <fullName evidence="12">TonB-dependent receptor</fullName>
    </submittedName>
</protein>
<evidence type="ECO:0000259" key="11">
    <source>
        <dbReference type="Pfam" id="PF14905"/>
    </source>
</evidence>
<dbReference type="SUPFAM" id="SSF49464">
    <property type="entry name" value="Carboxypeptidase regulatory domain-like"/>
    <property type="match status" value="1"/>
</dbReference>
<dbReference type="GO" id="GO:0044718">
    <property type="term" value="P:siderophore transmembrane transport"/>
    <property type="evidence" value="ECO:0007669"/>
    <property type="project" value="TreeGrafter"/>
</dbReference>
<dbReference type="InterPro" id="IPR012910">
    <property type="entry name" value="Plug_dom"/>
</dbReference>
<dbReference type="Pfam" id="PF14905">
    <property type="entry name" value="OMP_b-brl_3"/>
    <property type="match status" value="1"/>
</dbReference>
<feature type="domain" description="Outer membrane protein beta-barrel" evidence="11">
    <location>
        <begin position="366"/>
        <end position="788"/>
    </location>
</feature>
<keyword evidence="13" id="KW-1185">Reference proteome</keyword>
<keyword evidence="2 8" id="KW-0813">Transport</keyword>
<dbReference type="Gene3D" id="2.170.130.10">
    <property type="entry name" value="TonB-dependent receptor, plug domain"/>
    <property type="match status" value="1"/>
</dbReference>
<evidence type="ECO:0000256" key="1">
    <source>
        <dbReference type="ARBA" id="ARBA00004571"/>
    </source>
</evidence>
<dbReference type="PANTHER" id="PTHR30069">
    <property type="entry name" value="TONB-DEPENDENT OUTER MEMBRANE RECEPTOR"/>
    <property type="match status" value="1"/>
</dbReference>
<dbReference type="InterPro" id="IPR041700">
    <property type="entry name" value="OMP_b-brl_3"/>
</dbReference>
<evidence type="ECO:0000256" key="7">
    <source>
        <dbReference type="ARBA" id="ARBA00023237"/>
    </source>
</evidence>
<gene>
    <name evidence="12" type="ORF">NBRC110019_09550</name>
</gene>
<accession>A0A9W6B3G4</accession>
<dbReference type="Gene3D" id="2.60.40.1120">
    <property type="entry name" value="Carboxypeptidase-like, regulatory domain"/>
    <property type="match status" value="1"/>
</dbReference>
<dbReference type="SUPFAM" id="SSF56935">
    <property type="entry name" value="Porins"/>
    <property type="match status" value="1"/>
</dbReference>
<dbReference type="InterPro" id="IPR008969">
    <property type="entry name" value="CarboxyPept-like_regulatory"/>
</dbReference>
<feature type="region of interest" description="Disordered" evidence="9">
    <location>
        <begin position="385"/>
        <end position="412"/>
    </location>
</feature>
<dbReference type="AlphaFoldDB" id="A0A9W6B3G4"/>
<evidence type="ECO:0000256" key="3">
    <source>
        <dbReference type="ARBA" id="ARBA00022452"/>
    </source>
</evidence>
<keyword evidence="5" id="KW-0732">Signal</keyword>
<keyword evidence="4 8" id="KW-0812">Transmembrane</keyword>
<evidence type="ECO:0000259" key="10">
    <source>
        <dbReference type="Pfam" id="PF07715"/>
    </source>
</evidence>
<keyword evidence="12" id="KW-0675">Receptor</keyword>
<evidence type="ECO:0000256" key="9">
    <source>
        <dbReference type="SAM" id="MobiDB-lite"/>
    </source>
</evidence>
<evidence type="ECO:0000256" key="5">
    <source>
        <dbReference type="ARBA" id="ARBA00022729"/>
    </source>
</evidence>
<evidence type="ECO:0000256" key="4">
    <source>
        <dbReference type="ARBA" id="ARBA00022692"/>
    </source>
</evidence>
<proteinExistence type="inferred from homology"/>
<dbReference type="PROSITE" id="PS52016">
    <property type="entry name" value="TONB_DEPENDENT_REC_3"/>
    <property type="match status" value="1"/>
</dbReference>
<dbReference type="EMBL" id="BRVP01000005">
    <property type="protein sequence ID" value="GLB51916.1"/>
    <property type="molecule type" value="Genomic_DNA"/>
</dbReference>
<comment type="subcellular location">
    <subcellularLocation>
        <location evidence="1 8">Cell outer membrane</location>
        <topology evidence="1 8">Multi-pass membrane protein</topology>
    </subcellularLocation>
</comment>
<dbReference type="Pfam" id="PF07715">
    <property type="entry name" value="Plug"/>
    <property type="match status" value="1"/>
</dbReference>
<dbReference type="Pfam" id="PF13715">
    <property type="entry name" value="CarbopepD_reg_2"/>
    <property type="match status" value="1"/>
</dbReference>
<sequence>MLIFFMGYSQQSKSIKVYGTVVDKDTKEPLEYATLVLQNVATNNVTGGVTDMNGKFNVEAPAGTYNIRLEFISYKSYQLSNQNLTTDKDMGTITLALDVAQLDAVEVTADKTTVELRLDKKVYNVGSDMTVKGGAITDVLDNVPSVSVDVEGGISLRGNDNVRILINGKPSALSGLDNAALQQLPADAIEKVEVITNPSSRYDAEGTAGIINIILKQGKALGVNGSVNAFAGNPDNFGGGFNLNFRTKHFNIFTNSSYRYRKGPGEALFEQENYNDDGTIESYQNEYRDYDRMGKNWNNNIGIEVFIDSTSSFTNSFVYSKGDGEDHTNIDFLNYDENRDLVAKRNRFTVEGEDEKSIQYSFNYEKRFKTDGHKLTVDYQYSESDEIEDSTIDETNLTTSTQEDTERTVNDQNQKKSLLQADYVLPFGKEFQSQLEAGYRGNFNKYLTDYQYGIMEDDGTFTLNYDYTNVLDYRENINAAYAQLGTKLGKWNLLGGLRMESTDIDITLVNTNETSNKKYTNLFPSVFLGYEFSEKTQATISYSRRLRRPWSRFINPFPTRSSNTNFFQGNPDLDPTFTNAFDLGLIKRWDKFTLNTSAYYNHSTQVFQFVSQESGEFVDVEGTQVPVMLRYPINLATEDRWGVEFTTTYNPFKKWRLSSNINIFQQTQEGDFVYTDYLGDEVTQNFDSENFSWFARISSKLTLPAAIDFQTNMMYRGPNKSAQRENKGQFHTNLAFSKDVFKENATISLNVSDLFNTRIRKATTITDNVNTYNEFQWRKRQITLNFTYRFNMKKEERGNRGNNEGGGMQYEG</sequence>
<evidence type="ECO:0000313" key="12">
    <source>
        <dbReference type="EMBL" id="GLB51916.1"/>
    </source>
</evidence>
<name>A0A9W6B3G4_9FLAO</name>
<feature type="domain" description="TonB-dependent receptor plug" evidence="10">
    <location>
        <begin position="135"/>
        <end position="210"/>
    </location>
</feature>
<dbReference type="GO" id="GO:0015344">
    <property type="term" value="F:siderophore uptake transmembrane transporter activity"/>
    <property type="evidence" value="ECO:0007669"/>
    <property type="project" value="TreeGrafter"/>
</dbReference>
<dbReference type="Gene3D" id="2.40.170.20">
    <property type="entry name" value="TonB-dependent receptor, beta-barrel domain"/>
    <property type="match status" value="1"/>
</dbReference>
<evidence type="ECO:0000256" key="6">
    <source>
        <dbReference type="ARBA" id="ARBA00023136"/>
    </source>
</evidence>
<organism evidence="12 13">
    <name type="scientific">Neptunitalea chrysea</name>
    <dbReference type="NCBI Taxonomy" id="1647581"/>
    <lineage>
        <taxon>Bacteria</taxon>
        <taxon>Pseudomonadati</taxon>
        <taxon>Bacteroidota</taxon>
        <taxon>Flavobacteriia</taxon>
        <taxon>Flavobacteriales</taxon>
        <taxon>Flavobacteriaceae</taxon>
        <taxon>Neptunitalea</taxon>
    </lineage>
</organism>
<comment type="caution">
    <text evidence="12">The sequence shown here is derived from an EMBL/GenBank/DDBJ whole genome shotgun (WGS) entry which is preliminary data.</text>
</comment>
<evidence type="ECO:0000256" key="2">
    <source>
        <dbReference type="ARBA" id="ARBA00022448"/>
    </source>
</evidence>
<evidence type="ECO:0000313" key="13">
    <source>
        <dbReference type="Proteomes" id="UP001143545"/>
    </source>
</evidence>
<dbReference type="PANTHER" id="PTHR30069:SF29">
    <property type="entry name" value="HEMOGLOBIN AND HEMOGLOBIN-HAPTOGLOBIN-BINDING PROTEIN 1-RELATED"/>
    <property type="match status" value="1"/>
</dbReference>
<keyword evidence="7 8" id="KW-0998">Cell outer membrane</keyword>
<keyword evidence="6 8" id="KW-0472">Membrane</keyword>
<keyword evidence="3 8" id="KW-1134">Transmembrane beta strand</keyword>
<evidence type="ECO:0000256" key="8">
    <source>
        <dbReference type="PROSITE-ProRule" id="PRU01360"/>
    </source>
</evidence>